<evidence type="ECO:0000313" key="2">
    <source>
        <dbReference type="EMBL" id="MBB5129417.1"/>
    </source>
</evidence>
<comment type="caution">
    <text evidence="2">The sequence shown here is derived from an EMBL/GenBank/DDBJ whole genome shotgun (WGS) entry which is preliminary data.</text>
</comment>
<dbReference type="AlphaFoldDB" id="A0A7W8BV10"/>
<accession>A0A7W8BV10</accession>
<protein>
    <submittedName>
        <fullName evidence="2">Putative nucleic acid-binding protein</fullName>
    </submittedName>
</protein>
<keyword evidence="3" id="KW-1185">Reference proteome</keyword>
<dbReference type="Proteomes" id="UP000568022">
    <property type="component" value="Unassembled WGS sequence"/>
</dbReference>
<evidence type="ECO:0000313" key="3">
    <source>
        <dbReference type="Proteomes" id="UP000568022"/>
    </source>
</evidence>
<keyword evidence="1" id="KW-0175">Coiled coil</keyword>
<organism evidence="2 3">
    <name type="scientific">Streptomyces griseoloalbus</name>
    <dbReference type="NCBI Taxonomy" id="67303"/>
    <lineage>
        <taxon>Bacteria</taxon>
        <taxon>Bacillati</taxon>
        <taxon>Actinomycetota</taxon>
        <taxon>Actinomycetes</taxon>
        <taxon>Kitasatosporales</taxon>
        <taxon>Streptomycetaceae</taxon>
        <taxon>Streptomyces</taxon>
    </lineage>
</organism>
<gene>
    <name evidence="2" type="ORF">FHS32_006202</name>
</gene>
<proteinExistence type="predicted"/>
<reference evidence="2 3" key="1">
    <citation type="submission" date="2020-08" db="EMBL/GenBank/DDBJ databases">
        <title>Genomic Encyclopedia of Type Strains, Phase III (KMG-III): the genomes of soil and plant-associated and newly described type strains.</title>
        <authorList>
            <person name="Whitman W."/>
        </authorList>
    </citation>
    <scope>NUCLEOTIDE SEQUENCE [LARGE SCALE GENOMIC DNA]</scope>
    <source>
        <strain evidence="2 3">CECT 3226</strain>
    </source>
</reference>
<feature type="coiled-coil region" evidence="1">
    <location>
        <begin position="16"/>
        <end position="43"/>
    </location>
</feature>
<evidence type="ECO:0000256" key="1">
    <source>
        <dbReference type="SAM" id="Coils"/>
    </source>
</evidence>
<name>A0A7W8BV10_9ACTN</name>
<dbReference type="EMBL" id="JACHJE010000018">
    <property type="protein sequence ID" value="MBB5129417.1"/>
    <property type="molecule type" value="Genomic_DNA"/>
</dbReference>
<sequence>MTDVVQRTVSTQGVTVSELSEQVAKLERQVREAEEAHRIANSVWDACEEHLDEIRHISSALSELSWELDGYIADCDYSAVERAAYEIRGATDADRLLPVLRQVLLLRALRDGDTPPDPAEIESLPELPAEEVAHPILTREELLRDSQKELEEREASLRQIWCDEGDEADLEDALHEARTEAIQDRATRAGRHLMKLCEYIAEELCPELVTSTENGNIQEALKALAAVDAAGREAEPAYKVYEVALSEQYEKSPSSLGAVGEHLMLFESWLGTQ</sequence>